<sequence>MERLKKLLQQPDNRVCADCGAADPKWASTSIGVFLCIKCCGVHRGLGVHISKVVSVTLDEWSDEQVDLMEAIGGNALANSVYENSIPPDTRKPPPNASVEERSDFIRRKYEDQEFLKPNLRMKATSRTRSSATTEEDSPPAPSNRASMNSNMDSTYSSRTSSYSSTRDSIHSNSSQRGTPPGSFSSYRSSSSFAPSRKSGASLSRTSSSPSTAGMVEFLGMLKVRIVRGINLAVRDLLSSDPYVVATLGGQSAKTKVVNRNLNPVWDEELMLSVPSPPQPLRLQVFDHDVFSADDSMGEASVDLNPLIMAAQMHQGMFEEFGCEQIGRWLASSDNSLVKDSNIEVIDGLIKQDVHLKLKSVERGEIEVSLEWVPLSGL</sequence>
<dbReference type="InterPro" id="IPR001164">
    <property type="entry name" value="ArfGAP_dom"/>
</dbReference>
<dbReference type="CDD" id="cd04038">
    <property type="entry name" value="C2_ArfGAP"/>
    <property type="match status" value="1"/>
</dbReference>
<dbReference type="InterPro" id="IPR000008">
    <property type="entry name" value="C2_dom"/>
</dbReference>
<dbReference type="SUPFAM" id="SSF57863">
    <property type="entry name" value="ArfGap/RecO-like zinc finger"/>
    <property type="match status" value="1"/>
</dbReference>
<evidence type="ECO:0000256" key="2">
    <source>
        <dbReference type="ARBA" id="ARBA00022723"/>
    </source>
</evidence>
<dbReference type="GO" id="GO:0005096">
    <property type="term" value="F:GTPase activator activity"/>
    <property type="evidence" value="ECO:0007669"/>
    <property type="project" value="UniProtKB-KW"/>
</dbReference>
<keyword evidence="10" id="KW-1185">Reference proteome</keyword>
<keyword evidence="4" id="KW-0862">Zinc</keyword>
<feature type="domain" description="Arf-GAP" evidence="8">
    <location>
        <begin position="1"/>
        <end position="124"/>
    </location>
</feature>
<proteinExistence type="predicted"/>
<dbReference type="GO" id="GO:0005543">
    <property type="term" value="F:phospholipid binding"/>
    <property type="evidence" value="ECO:0007669"/>
    <property type="project" value="InterPro"/>
</dbReference>
<dbReference type="SMART" id="SM00239">
    <property type="entry name" value="C2"/>
    <property type="match status" value="1"/>
</dbReference>
<feature type="compositionally biased region" description="Low complexity" evidence="6">
    <location>
        <begin position="153"/>
        <end position="167"/>
    </location>
</feature>
<evidence type="ECO:0000256" key="6">
    <source>
        <dbReference type="SAM" id="MobiDB-lite"/>
    </source>
</evidence>
<evidence type="ECO:0000259" key="7">
    <source>
        <dbReference type="PROSITE" id="PS50004"/>
    </source>
</evidence>
<dbReference type="Proteomes" id="UP000822688">
    <property type="component" value="Chromosome 8"/>
</dbReference>
<dbReference type="OrthoDB" id="73919at2759"/>
<protein>
    <submittedName>
        <fullName evidence="9">Uncharacterized protein</fullName>
    </submittedName>
</protein>
<feature type="compositionally biased region" description="Low complexity" evidence="6">
    <location>
        <begin position="181"/>
        <end position="211"/>
    </location>
</feature>
<dbReference type="Pfam" id="PF00168">
    <property type="entry name" value="C2"/>
    <property type="match status" value="1"/>
</dbReference>
<evidence type="ECO:0000313" key="9">
    <source>
        <dbReference type="EMBL" id="KAG0565037.1"/>
    </source>
</evidence>
<name>A0A8T0H2N0_CERPU</name>
<dbReference type="PANTHER" id="PTHR46220">
    <property type="entry name" value="ADP-RIBOSYLATION FACTOR GTPASE-ACTIVATING PROTEIN AGD12"/>
    <property type="match status" value="1"/>
</dbReference>
<evidence type="ECO:0000256" key="1">
    <source>
        <dbReference type="ARBA" id="ARBA00022468"/>
    </source>
</evidence>
<dbReference type="Gene3D" id="1.10.220.150">
    <property type="entry name" value="Arf GTPase activating protein"/>
    <property type="match status" value="1"/>
</dbReference>
<dbReference type="InterPro" id="IPR044518">
    <property type="entry name" value="ARF_GAP_AGD11/12/13"/>
</dbReference>
<dbReference type="CDD" id="cd08204">
    <property type="entry name" value="ArfGap"/>
    <property type="match status" value="1"/>
</dbReference>
<dbReference type="Gene3D" id="2.60.40.150">
    <property type="entry name" value="C2 domain"/>
    <property type="match status" value="1"/>
</dbReference>
<evidence type="ECO:0000256" key="3">
    <source>
        <dbReference type="ARBA" id="ARBA00022771"/>
    </source>
</evidence>
<dbReference type="Pfam" id="PF01412">
    <property type="entry name" value="ArfGap"/>
    <property type="match status" value="1"/>
</dbReference>
<dbReference type="SUPFAM" id="SSF49562">
    <property type="entry name" value="C2 domain (Calcium/lipid-binding domain, CaLB)"/>
    <property type="match status" value="1"/>
</dbReference>
<feature type="compositionally biased region" description="Basic and acidic residues" evidence="6">
    <location>
        <begin position="99"/>
        <end position="115"/>
    </location>
</feature>
<evidence type="ECO:0000259" key="8">
    <source>
        <dbReference type="PROSITE" id="PS50115"/>
    </source>
</evidence>
<comment type="caution">
    <text evidence="9">The sequence shown here is derived from an EMBL/GenBank/DDBJ whole genome shotgun (WGS) entry which is preliminary data.</text>
</comment>
<feature type="domain" description="C2" evidence="7">
    <location>
        <begin position="198"/>
        <end position="318"/>
    </location>
</feature>
<dbReference type="PRINTS" id="PR00405">
    <property type="entry name" value="REVINTRACTNG"/>
</dbReference>
<keyword evidence="3 5" id="KW-0863">Zinc-finger</keyword>
<evidence type="ECO:0000256" key="4">
    <source>
        <dbReference type="ARBA" id="ARBA00022833"/>
    </source>
</evidence>
<evidence type="ECO:0000256" key="5">
    <source>
        <dbReference type="PROSITE-ProRule" id="PRU00288"/>
    </source>
</evidence>
<dbReference type="GO" id="GO:0008270">
    <property type="term" value="F:zinc ion binding"/>
    <property type="evidence" value="ECO:0007669"/>
    <property type="project" value="UniProtKB-KW"/>
</dbReference>
<dbReference type="InterPro" id="IPR038508">
    <property type="entry name" value="ArfGAP_dom_sf"/>
</dbReference>
<dbReference type="PROSITE" id="PS50115">
    <property type="entry name" value="ARFGAP"/>
    <property type="match status" value="1"/>
</dbReference>
<reference evidence="9" key="1">
    <citation type="submission" date="2020-06" db="EMBL/GenBank/DDBJ databases">
        <title>WGS assembly of Ceratodon purpureus strain R40.</title>
        <authorList>
            <person name="Carey S.B."/>
            <person name="Jenkins J."/>
            <person name="Shu S."/>
            <person name="Lovell J.T."/>
            <person name="Sreedasyam A."/>
            <person name="Maumus F."/>
            <person name="Tiley G.P."/>
            <person name="Fernandez-Pozo N."/>
            <person name="Barry K."/>
            <person name="Chen C."/>
            <person name="Wang M."/>
            <person name="Lipzen A."/>
            <person name="Daum C."/>
            <person name="Saski C.A."/>
            <person name="Payton A.C."/>
            <person name="Mcbreen J.C."/>
            <person name="Conrad R.E."/>
            <person name="Kollar L.M."/>
            <person name="Olsson S."/>
            <person name="Huttunen S."/>
            <person name="Landis J.B."/>
            <person name="Wickett N.J."/>
            <person name="Johnson M.G."/>
            <person name="Rensing S.A."/>
            <person name="Grimwood J."/>
            <person name="Schmutz J."/>
            <person name="Mcdaniel S.F."/>
        </authorList>
    </citation>
    <scope>NUCLEOTIDE SEQUENCE</scope>
    <source>
        <strain evidence="9">R40</strain>
    </source>
</reference>
<organism evidence="9 10">
    <name type="scientific">Ceratodon purpureus</name>
    <name type="common">Fire moss</name>
    <name type="synonym">Dicranum purpureum</name>
    <dbReference type="NCBI Taxonomy" id="3225"/>
    <lineage>
        <taxon>Eukaryota</taxon>
        <taxon>Viridiplantae</taxon>
        <taxon>Streptophyta</taxon>
        <taxon>Embryophyta</taxon>
        <taxon>Bryophyta</taxon>
        <taxon>Bryophytina</taxon>
        <taxon>Bryopsida</taxon>
        <taxon>Dicranidae</taxon>
        <taxon>Pseudoditrichales</taxon>
        <taxon>Ditrichaceae</taxon>
        <taxon>Ceratodon</taxon>
    </lineage>
</organism>
<dbReference type="InterPro" id="IPR037278">
    <property type="entry name" value="ARFGAP/RecO"/>
</dbReference>
<evidence type="ECO:0000313" key="10">
    <source>
        <dbReference type="Proteomes" id="UP000822688"/>
    </source>
</evidence>
<dbReference type="FunFam" id="1.10.220.150:FF:000009">
    <property type="entry name" value="stromal membrane-associated protein 1 isoform X1"/>
    <property type="match status" value="1"/>
</dbReference>
<dbReference type="InterPro" id="IPR035892">
    <property type="entry name" value="C2_domain_sf"/>
</dbReference>
<gene>
    <name evidence="9" type="ORF">KC19_8G158400</name>
</gene>
<dbReference type="PROSITE" id="PS50004">
    <property type="entry name" value="C2"/>
    <property type="match status" value="1"/>
</dbReference>
<accession>A0A8T0H2N0</accession>
<dbReference type="PANTHER" id="PTHR46220:SF1">
    <property type="entry name" value="ADP-RIBOSYLATION FACTOR GTPASE-ACTIVATING PROTEIN AGD12"/>
    <property type="match status" value="1"/>
</dbReference>
<dbReference type="AlphaFoldDB" id="A0A8T0H2N0"/>
<feature type="region of interest" description="Disordered" evidence="6">
    <location>
        <begin position="83"/>
        <end position="211"/>
    </location>
</feature>
<keyword evidence="2" id="KW-0479">Metal-binding</keyword>
<keyword evidence="1" id="KW-0343">GTPase activation</keyword>
<dbReference type="EMBL" id="CM026429">
    <property type="protein sequence ID" value="KAG0565037.1"/>
    <property type="molecule type" value="Genomic_DNA"/>
</dbReference>
<dbReference type="SMART" id="SM00105">
    <property type="entry name" value="ArfGap"/>
    <property type="match status" value="1"/>
</dbReference>